<gene>
    <name evidence="1" type="ORF">BJY14_005401</name>
</gene>
<comment type="caution">
    <text evidence="1">The sequence shown here is derived from an EMBL/GenBank/DDBJ whole genome shotgun (WGS) entry which is preliminary data.</text>
</comment>
<accession>A0A7Y9JI91</accession>
<reference evidence="1 2" key="1">
    <citation type="submission" date="2020-07" db="EMBL/GenBank/DDBJ databases">
        <title>Sequencing the genomes of 1000 actinobacteria strains.</title>
        <authorList>
            <person name="Klenk H.-P."/>
        </authorList>
    </citation>
    <scope>NUCLEOTIDE SEQUENCE [LARGE SCALE GENOMIC DNA]</scope>
    <source>
        <strain evidence="1 2">DSM 40398</strain>
    </source>
</reference>
<evidence type="ECO:0000313" key="2">
    <source>
        <dbReference type="Proteomes" id="UP000529783"/>
    </source>
</evidence>
<dbReference type="EMBL" id="JACCBA010000001">
    <property type="protein sequence ID" value="NYD49418.1"/>
    <property type="molecule type" value="Genomic_DNA"/>
</dbReference>
<sequence>MAGGRRGGAAVRGRGVRRRAVLRGRHVRPAPRGRDALRVDLFDEPGGFRDYFKSRYGPTISVYERIAGDPDKVAALDEALAGLARDHDRGAPTLSMDWEYLLVTARRAG</sequence>
<evidence type="ECO:0000313" key="1">
    <source>
        <dbReference type="EMBL" id="NYD49418.1"/>
    </source>
</evidence>
<dbReference type="Proteomes" id="UP000529783">
    <property type="component" value="Unassembled WGS sequence"/>
</dbReference>
<keyword evidence="2" id="KW-1185">Reference proteome</keyword>
<organism evidence="1 2">
    <name type="scientific">Actinomadura luteofluorescens</name>
    <dbReference type="NCBI Taxonomy" id="46163"/>
    <lineage>
        <taxon>Bacteria</taxon>
        <taxon>Bacillati</taxon>
        <taxon>Actinomycetota</taxon>
        <taxon>Actinomycetes</taxon>
        <taxon>Streptosporangiales</taxon>
        <taxon>Thermomonosporaceae</taxon>
        <taxon>Actinomadura</taxon>
    </lineage>
</organism>
<dbReference type="AlphaFoldDB" id="A0A7Y9JI91"/>
<protein>
    <submittedName>
        <fullName evidence="1">Uncharacterized protein</fullName>
    </submittedName>
</protein>
<proteinExistence type="predicted"/>
<name>A0A7Y9JI91_9ACTN</name>